<evidence type="ECO:0000256" key="2">
    <source>
        <dbReference type="ARBA" id="ARBA00023015"/>
    </source>
</evidence>
<evidence type="ECO:0000256" key="3">
    <source>
        <dbReference type="ARBA" id="ARBA00023125"/>
    </source>
</evidence>
<evidence type="ECO:0000256" key="1">
    <source>
        <dbReference type="ARBA" id="ARBA00004123"/>
    </source>
</evidence>
<dbReference type="SMART" id="SM00717">
    <property type="entry name" value="SANT"/>
    <property type="match status" value="2"/>
</dbReference>
<gene>
    <name evidence="10" type="primary">LOC103712448</name>
</gene>
<organism evidence="9 10">
    <name type="scientific">Phoenix dactylifera</name>
    <name type="common">Date palm</name>
    <dbReference type="NCBI Taxonomy" id="42345"/>
    <lineage>
        <taxon>Eukaryota</taxon>
        <taxon>Viridiplantae</taxon>
        <taxon>Streptophyta</taxon>
        <taxon>Embryophyta</taxon>
        <taxon>Tracheophyta</taxon>
        <taxon>Spermatophyta</taxon>
        <taxon>Magnoliopsida</taxon>
        <taxon>Liliopsida</taxon>
        <taxon>Arecaceae</taxon>
        <taxon>Coryphoideae</taxon>
        <taxon>Phoeniceae</taxon>
        <taxon>Phoenix</taxon>
    </lineage>
</organism>
<dbReference type="PANTHER" id="PTHR47999">
    <property type="entry name" value="TRANSCRIPTION FACTOR MYB8-RELATED-RELATED"/>
    <property type="match status" value="1"/>
</dbReference>
<accession>A0A8B9A3Z8</accession>
<evidence type="ECO:0000256" key="5">
    <source>
        <dbReference type="ARBA" id="ARBA00023242"/>
    </source>
</evidence>
<feature type="domain" description="Myb-like" evidence="7">
    <location>
        <begin position="9"/>
        <end position="61"/>
    </location>
</feature>
<dbReference type="SUPFAM" id="SSF46689">
    <property type="entry name" value="Homeodomain-like"/>
    <property type="match status" value="1"/>
</dbReference>
<keyword evidence="5" id="KW-0539">Nucleus</keyword>
<sequence>MGRAPCCEKVGLKKGRWSAEEDELLVKYIKAHGEGSWRSLPKNAGLSRCGKSCRLRWVNYLRTDLKRGNITQEEEETMIKLHASLGNRYEYVCVVVKQLHATSPTVMESQLRWSAIAEHLPGRTDNEIKNYWNSHISRKIHTFQTADGTRVTAALSRIGSGGERKGGRTRRSAMKISTTCWSKRKESHERNGGHPISFVHGKERENMAYNLDHYKTSSTELVNLNEGVAFESGLMCFNEQLSPSLFVGSGFCTNNVFEGGLFGASDESGTMNSSEERDGKDNILNDDGEGVELGSKEGRGGEVVALDWEEMMCLEVDNLLNWEGMWDGPREDVDMFIGV</sequence>
<evidence type="ECO:0000259" key="8">
    <source>
        <dbReference type="PROSITE" id="PS51294"/>
    </source>
</evidence>
<keyword evidence="9" id="KW-1185">Reference proteome</keyword>
<name>A0A8B9A3Z8_PHODC</name>
<dbReference type="GeneID" id="103712448"/>
<dbReference type="InterPro" id="IPR001005">
    <property type="entry name" value="SANT/Myb"/>
</dbReference>
<dbReference type="PROSITE" id="PS51294">
    <property type="entry name" value="HTH_MYB"/>
    <property type="match status" value="2"/>
</dbReference>
<dbReference type="GO" id="GO:0005634">
    <property type="term" value="C:nucleus"/>
    <property type="evidence" value="ECO:0007669"/>
    <property type="project" value="UniProtKB-SubCell"/>
</dbReference>
<dbReference type="Pfam" id="PF00249">
    <property type="entry name" value="Myb_DNA-binding"/>
    <property type="match status" value="2"/>
</dbReference>
<dbReference type="Gene3D" id="1.10.10.60">
    <property type="entry name" value="Homeodomain-like"/>
    <property type="match status" value="2"/>
</dbReference>
<reference evidence="10" key="2">
    <citation type="submission" date="2025-08" db="UniProtKB">
        <authorList>
            <consortium name="RefSeq"/>
        </authorList>
    </citation>
    <scope>IDENTIFICATION</scope>
    <source>
        <tissue evidence="10">Young leaves</tissue>
    </source>
</reference>
<dbReference type="InterPro" id="IPR017930">
    <property type="entry name" value="Myb_dom"/>
</dbReference>
<feature type="domain" description="HTH myb-type" evidence="8">
    <location>
        <begin position="9"/>
        <end position="65"/>
    </location>
</feature>
<dbReference type="FunFam" id="1.10.10.60:FF:000121">
    <property type="entry name" value="Myb transcription factor"/>
    <property type="match status" value="1"/>
</dbReference>
<evidence type="ECO:0000259" key="7">
    <source>
        <dbReference type="PROSITE" id="PS50090"/>
    </source>
</evidence>
<dbReference type="PANTHER" id="PTHR47999:SF6">
    <property type="entry name" value="MYB-RELATED PROTEIN P"/>
    <property type="match status" value="1"/>
</dbReference>
<keyword evidence="2" id="KW-0805">Transcription regulation</keyword>
<dbReference type="CDD" id="cd00167">
    <property type="entry name" value="SANT"/>
    <property type="match status" value="2"/>
</dbReference>
<dbReference type="InterPro" id="IPR015495">
    <property type="entry name" value="Myb_TF_plants"/>
</dbReference>
<dbReference type="AlphaFoldDB" id="A0A8B9A3Z8"/>
<feature type="region of interest" description="Disordered" evidence="6">
    <location>
        <begin position="265"/>
        <end position="284"/>
    </location>
</feature>
<reference evidence="9" key="1">
    <citation type="journal article" date="2019" name="Nat. Commun.">
        <title>Genome-wide association mapping of date palm fruit traits.</title>
        <authorList>
            <person name="Hazzouri K.M."/>
            <person name="Gros-Balthazard M."/>
            <person name="Flowers J.M."/>
            <person name="Copetti D."/>
            <person name="Lemansour A."/>
            <person name="Lebrun M."/>
            <person name="Masmoudi K."/>
            <person name="Ferrand S."/>
            <person name="Dhar M.I."/>
            <person name="Fresquez Z.A."/>
            <person name="Rosas U."/>
            <person name="Zhang J."/>
            <person name="Talag J."/>
            <person name="Lee S."/>
            <person name="Kudrna D."/>
            <person name="Powell R.F."/>
            <person name="Leitch I.J."/>
            <person name="Krueger R.R."/>
            <person name="Wing R.A."/>
            <person name="Amiri K.M.A."/>
            <person name="Purugganan M.D."/>
        </authorList>
    </citation>
    <scope>NUCLEOTIDE SEQUENCE [LARGE SCALE GENOMIC DNA]</scope>
    <source>
        <strain evidence="9">cv. Khalas</strain>
    </source>
</reference>
<feature type="domain" description="HTH myb-type" evidence="8">
    <location>
        <begin position="112"/>
        <end position="140"/>
    </location>
</feature>
<dbReference type="GO" id="GO:0003677">
    <property type="term" value="F:DNA binding"/>
    <property type="evidence" value="ECO:0007669"/>
    <property type="project" value="UniProtKB-KW"/>
</dbReference>
<evidence type="ECO:0000313" key="9">
    <source>
        <dbReference type="Proteomes" id="UP000228380"/>
    </source>
</evidence>
<feature type="domain" description="Myb-like" evidence="7">
    <location>
        <begin position="62"/>
        <end position="136"/>
    </location>
</feature>
<evidence type="ECO:0000313" key="10">
    <source>
        <dbReference type="RefSeq" id="XP_038980387.1"/>
    </source>
</evidence>
<keyword evidence="3" id="KW-0238">DNA-binding</keyword>
<dbReference type="PROSITE" id="PS50090">
    <property type="entry name" value="MYB_LIKE"/>
    <property type="match status" value="2"/>
</dbReference>
<evidence type="ECO:0000256" key="4">
    <source>
        <dbReference type="ARBA" id="ARBA00023163"/>
    </source>
</evidence>
<proteinExistence type="predicted"/>
<protein>
    <submittedName>
        <fullName evidence="10">Transcription factor MYB111 isoform X1</fullName>
    </submittedName>
</protein>
<dbReference type="InterPro" id="IPR009057">
    <property type="entry name" value="Homeodomain-like_sf"/>
</dbReference>
<keyword evidence="4" id="KW-0804">Transcription</keyword>
<dbReference type="Proteomes" id="UP000228380">
    <property type="component" value="Chromosome 1"/>
</dbReference>
<comment type="subcellular location">
    <subcellularLocation>
        <location evidence="1">Nucleus</location>
    </subcellularLocation>
</comment>
<feature type="compositionally biased region" description="Basic and acidic residues" evidence="6">
    <location>
        <begin position="274"/>
        <end position="283"/>
    </location>
</feature>
<dbReference type="RefSeq" id="XP_038980387.1">
    <property type="nucleotide sequence ID" value="XM_039124459.1"/>
</dbReference>
<dbReference type="OrthoDB" id="735895at2759"/>
<evidence type="ECO:0000256" key="6">
    <source>
        <dbReference type="SAM" id="MobiDB-lite"/>
    </source>
</evidence>